<organism evidence="2 3">
    <name type="scientific">Exidia glandulosa HHB12029</name>
    <dbReference type="NCBI Taxonomy" id="1314781"/>
    <lineage>
        <taxon>Eukaryota</taxon>
        <taxon>Fungi</taxon>
        <taxon>Dikarya</taxon>
        <taxon>Basidiomycota</taxon>
        <taxon>Agaricomycotina</taxon>
        <taxon>Agaricomycetes</taxon>
        <taxon>Auriculariales</taxon>
        <taxon>Exidiaceae</taxon>
        <taxon>Exidia</taxon>
    </lineage>
</organism>
<proteinExistence type="predicted"/>
<name>A0A165KBI4_EXIGL</name>
<gene>
    <name evidence="2" type="ORF">EXIGLDRAFT_442085</name>
</gene>
<keyword evidence="3" id="KW-1185">Reference proteome</keyword>
<dbReference type="AlphaFoldDB" id="A0A165KBI4"/>
<accession>A0A165KBI4</accession>
<evidence type="ECO:0000313" key="3">
    <source>
        <dbReference type="Proteomes" id="UP000077266"/>
    </source>
</evidence>
<evidence type="ECO:0000313" key="2">
    <source>
        <dbReference type="EMBL" id="KZV96092.1"/>
    </source>
</evidence>
<feature type="compositionally biased region" description="Basic and acidic residues" evidence="1">
    <location>
        <begin position="57"/>
        <end position="74"/>
    </location>
</feature>
<feature type="region of interest" description="Disordered" evidence="1">
    <location>
        <begin position="35"/>
        <end position="99"/>
    </location>
</feature>
<dbReference type="Proteomes" id="UP000077266">
    <property type="component" value="Unassembled WGS sequence"/>
</dbReference>
<dbReference type="EMBL" id="KV425947">
    <property type="protein sequence ID" value="KZV96092.1"/>
    <property type="molecule type" value="Genomic_DNA"/>
</dbReference>
<dbReference type="InParanoid" id="A0A165KBI4"/>
<evidence type="ECO:0000256" key="1">
    <source>
        <dbReference type="SAM" id="MobiDB-lite"/>
    </source>
</evidence>
<sequence length="99" mass="10585">MARMMAHRAARVEGGTVFTHAVCADCGCARLESLSEGPHAEQRAQTATRGVDDTDDGSERTSRMVAHRENDDGAARGADGGAQYGESGNDDARCYRRRA</sequence>
<reference evidence="2 3" key="1">
    <citation type="journal article" date="2016" name="Mol. Biol. Evol.">
        <title>Comparative Genomics of Early-Diverging Mushroom-Forming Fungi Provides Insights into the Origins of Lignocellulose Decay Capabilities.</title>
        <authorList>
            <person name="Nagy L.G."/>
            <person name="Riley R."/>
            <person name="Tritt A."/>
            <person name="Adam C."/>
            <person name="Daum C."/>
            <person name="Floudas D."/>
            <person name="Sun H."/>
            <person name="Yadav J.S."/>
            <person name="Pangilinan J."/>
            <person name="Larsson K.H."/>
            <person name="Matsuura K."/>
            <person name="Barry K."/>
            <person name="Labutti K."/>
            <person name="Kuo R."/>
            <person name="Ohm R.A."/>
            <person name="Bhattacharya S.S."/>
            <person name="Shirouzu T."/>
            <person name="Yoshinaga Y."/>
            <person name="Martin F.M."/>
            <person name="Grigoriev I.V."/>
            <person name="Hibbett D.S."/>
        </authorList>
    </citation>
    <scope>NUCLEOTIDE SEQUENCE [LARGE SCALE GENOMIC DNA]</scope>
    <source>
        <strain evidence="2 3">HHB12029</strain>
    </source>
</reference>
<feature type="compositionally biased region" description="Basic and acidic residues" evidence="1">
    <location>
        <begin position="90"/>
        <end position="99"/>
    </location>
</feature>
<protein>
    <submittedName>
        <fullName evidence="2">Uncharacterized protein</fullName>
    </submittedName>
</protein>